<organism evidence="2 3">
    <name type="scientific">Glutamicibacter halophytocola</name>
    <dbReference type="NCBI Taxonomy" id="1933880"/>
    <lineage>
        <taxon>Bacteria</taxon>
        <taxon>Bacillati</taxon>
        <taxon>Actinomycetota</taxon>
        <taxon>Actinomycetes</taxon>
        <taxon>Micrococcales</taxon>
        <taxon>Micrococcaceae</taxon>
        <taxon>Glutamicibacter</taxon>
    </lineage>
</organism>
<dbReference type="EMBL" id="CP042260">
    <property type="protein sequence ID" value="QDY67141.1"/>
    <property type="molecule type" value="Genomic_DNA"/>
</dbReference>
<accession>A0ABX5YBT2</accession>
<gene>
    <name evidence="2" type="ORF">FQA45_12930</name>
</gene>
<keyword evidence="3" id="KW-1185">Reference proteome</keyword>
<feature type="domain" description="Saposin B type region 2" evidence="1">
    <location>
        <begin position="7"/>
        <end position="30"/>
    </location>
</feature>
<evidence type="ECO:0000259" key="1">
    <source>
        <dbReference type="Pfam" id="PF03489"/>
    </source>
</evidence>
<evidence type="ECO:0000313" key="3">
    <source>
        <dbReference type="Proteomes" id="UP000320717"/>
    </source>
</evidence>
<name>A0ABX5YBT2_9MICC</name>
<sequence>MDLAEIQNYIDVYGNMIVQFIQQDLDPAEILSMLGLG</sequence>
<reference evidence="2 3" key="1">
    <citation type="submission" date="2019-07" db="EMBL/GenBank/DDBJ databases">
        <title>Complete Genome Sequence of drought tolerant Plant Growth-Promoting Rhizobacterium Glutamicibacter halophytocola DR408.</title>
        <authorList>
            <person name="Nishu S.D."/>
            <person name="Lee T.K."/>
        </authorList>
    </citation>
    <scope>NUCLEOTIDE SEQUENCE [LARGE SCALE GENOMIC DNA]</scope>
    <source>
        <strain evidence="2 3">DR408</strain>
    </source>
</reference>
<dbReference type="InterPro" id="IPR008138">
    <property type="entry name" value="SapB_2"/>
</dbReference>
<dbReference type="Proteomes" id="UP000320717">
    <property type="component" value="Chromosome"/>
</dbReference>
<proteinExistence type="predicted"/>
<protein>
    <recommendedName>
        <fullName evidence="1">Saposin B type region 2 domain-containing protein</fullName>
    </recommendedName>
</protein>
<dbReference type="Pfam" id="PF03489">
    <property type="entry name" value="SapB_2"/>
    <property type="match status" value="1"/>
</dbReference>
<dbReference type="RefSeq" id="WP_146277447.1">
    <property type="nucleotide sequence ID" value="NZ_CP042260.1"/>
</dbReference>
<evidence type="ECO:0000313" key="2">
    <source>
        <dbReference type="EMBL" id="QDY67141.1"/>
    </source>
</evidence>